<evidence type="ECO:0000256" key="6">
    <source>
        <dbReference type="ARBA" id="ARBA00023128"/>
    </source>
</evidence>
<proteinExistence type="inferred from homology"/>
<dbReference type="Pfam" id="PF14492">
    <property type="entry name" value="EFG_III"/>
    <property type="match status" value="1"/>
</dbReference>
<dbReference type="InterPro" id="IPR047872">
    <property type="entry name" value="EFG_IV"/>
</dbReference>
<evidence type="ECO:0000256" key="7">
    <source>
        <dbReference type="ARBA" id="ARBA00023134"/>
    </source>
</evidence>
<sequence length="794" mass="87222">MIPFAALALRAHTFRPLISSYRIIGGLRSAATAAATASVQRAAPATPRPAAHPVTAEDLKRLANQRNIGVSAHIDSGKTTLTERILYYTGRIKDIHEVRGKDNVGAKMDSMELEREKGITIQSAATFCDWEATDPITGETKDFNINIIDTPGHVDFTIEVERALRVLDGAVLVLCAVSGVQSQTITVDRQMRRYNVPRISFINKMDRAGANPTRVVQQIRNKLRMPAALVQVPIGAESEFVGVVDIVRWKAIYNKGIKGVDVEVSDEIPSSVLPLAEKKRTELIETLADVDDEIADLFLAEEKITAEHLVPAIRRSTVGLKFSPVFIGSAIKNTGVQPMLDGVCAYLPNPAEAPVRAVDVEASRQARNQLAAAVQAGEAPPETLTEKHQDVTVQLVPAAAAPFVGLAFKLEEGKYGQLTYMRVYQGSMKRGSVISNTRTGKKVKVPRLVRMHSNDMEDIDNIGPGEICAIFGVECSSGDTFTDGSTQYSMTSMFVPDPVISLSIKPLGAETPNFSRALNRFQKEDPTFRVHIDHESQETIISGMGELHLDIYVERMKREYNVACVTGKPQVAFRETIQQRSEFSYTHKKQTGGAGQFGRVIGYIDPMTMDPETGKDIGFENLVTGGNIPSGYIPAVEKGFEEALQKGLLSGYPVTGCKFVLEDGAYHQVDSSELAFRLAAMGAFREAYHRAQPVIMEPIMTVEVVAPIEFQGAVIGGINQRRGTIVDTEVRDDEFTAICEVSLNDMFGYASNLRGMTQGKGEFSMEYKVHQPVLPNVQKDMIDEYRKKQLAKHK</sequence>
<keyword evidence="6 9" id="KW-0496">Mitochondrion</keyword>
<keyword evidence="5 9" id="KW-0648">Protein biosynthesis</keyword>
<keyword evidence="7 9" id="KW-0342">GTP-binding</keyword>
<dbReference type="PROSITE" id="PS00301">
    <property type="entry name" value="G_TR_1"/>
    <property type="match status" value="1"/>
</dbReference>
<dbReference type="Gene3D" id="3.30.70.240">
    <property type="match status" value="1"/>
</dbReference>
<evidence type="ECO:0000256" key="8">
    <source>
        <dbReference type="ARBA" id="ARBA00024731"/>
    </source>
</evidence>
<dbReference type="GO" id="GO:0070125">
    <property type="term" value="P:mitochondrial translational elongation"/>
    <property type="evidence" value="ECO:0007669"/>
    <property type="project" value="UniProtKB-UniRule"/>
</dbReference>
<dbReference type="InterPro" id="IPR005517">
    <property type="entry name" value="Transl_elong_EFG/EF2_IV"/>
</dbReference>
<evidence type="ECO:0000256" key="9">
    <source>
        <dbReference type="HAMAP-Rule" id="MF_03061"/>
    </source>
</evidence>
<dbReference type="Pfam" id="PF03144">
    <property type="entry name" value="GTP_EFTU_D2"/>
    <property type="match status" value="1"/>
</dbReference>
<feature type="binding site" evidence="9">
    <location>
        <begin position="72"/>
        <end position="79"/>
    </location>
    <ligand>
        <name>GTP</name>
        <dbReference type="ChEBI" id="CHEBI:37565"/>
    </ligand>
</feature>
<dbReference type="PROSITE" id="PS51722">
    <property type="entry name" value="G_TR_2"/>
    <property type="match status" value="1"/>
</dbReference>
<dbReference type="NCBIfam" id="TIGR00231">
    <property type="entry name" value="small_GTP"/>
    <property type="match status" value="1"/>
</dbReference>
<dbReference type="InterPro" id="IPR000640">
    <property type="entry name" value="EFG_V-like"/>
</dbReference>
<dbReference type="FunFam" id="3.40.50.300:FF:000029">
    <property type="entry name" value="Elongation factor G"/>
    <property type="match status" value="1"/>
</dbReference>
<dbReference type="GO" id="GO:0005739">
    <property type="term" value="C:mitochondrion"/>
    <property type="evidence" value="ECO:0007669"/>
    <property type="project" value="UniProtKB-SubCell"/>
</dbReference>
<evidence type="ECO:0000313" key="12">
    <source>
        <dbReference type="Proteomes" id="UP000383932"/>
    </source>
</evidence>
<dbReference type="InterPro" id="IPR035649">
    <property type="entry name" value="EFG_V"/>
</dbReference>
<dbReference type="InterPro" id="IPR031157">
    <property type="entry name" value="G_TR_CS"/>
</dbReference>
<comment type="pathway">
    <text evidence="9">Protein biosynthesis; polypeptide chain elongation.</text>
</comment>
<dbReference type="InterPro" id="IPR020568">
    <property type="entry name" value="Ribosomal_Su5_D2-typ_SF"/>
</dbReference>
<dbReference type="SMART" id="SM00838">
    <property type="entry name" value="EFG_C"/>
    <property type="match status" value="1"/>
</dbReference>
<dbReference type="AlphaFoldDB" id="A0A5N5QDG9"/>
<evidence type="ECO:0000256" key="3">
    <source>
        <dbReference type="ARBA" id="ARBA00022741"/>
    </source>
</evidence>
<keyword evidence="4 9" id="KW-0251">Elongation factor</keyword>
<dbReference type="Pfam" id="PF03764">
    <property type="entry name" value="EFG_IV"/>
    <property type="match status" value="1"/>
</dbReference>
<comment type="function">
    <text evidence="8">Catalyzes the GTP-dependent ribosomal translocation step during translation elongation. During this step, the ribosome changes from the pre-translocational (PRE) to the post-translocational (POST) state as the newly formed A-site-bound peptidyl-tRNA and P-site-bound deacylated tRNA move to the P and E sites, respectively. Catalyzes the coordinated movement of the two tRNA molecules, the mRNA and conformational changes in the ribosome.</text>
</comment>
<dbReference type="EMBL" id="SSOP01000227">
    <property type="protein sequence ID" value="KAB5589810.1"/>
    <property type="molecule type" value="Genomic_DNA"/>
</dbReference>
<dbReference type="Gene3D" id="3.30.230.10">
    <property type="match status" value="1"/>
</dbReference>
<evidence type="ECO:0000259" key="10">
    <source>
        <dbReference type="PROSITE" id="PS51722"/>
    </source>
</evidence>
<evidence type="ECO:0000256" key="5">
    <source>
        <dbReference type="ARBA" id="ARBA00022917"/>
    </source>
</evidence>
<feature type="binding site" evidence="9">
    <location>
        <begin position="149"/>
        <end position="153"/>
    </location>
    <ligand>
        <name>GTP</name>
        <dbReference type="ChEBI" id="CHEBI:37565"/>
    </ligand>
</feature>
<feature type="domain" description="Tr-type G" evidence="10">
    <location>
        <begin position="63"/>
        <end position="351"/>
    </location>
</feature>
<dbReference type="GO" id="GO:0005525">
    <property type="term" value="F:GTP binding"/>
    <property type="evidence" value="ECO:0007669"/>
    <property type="project" value="UniProtKB-UniRule"/>
</dbReference>
<dbReference type="FunFam" id="3.30.230.10:FF:000003">
    <property type="entry name" value="Elongation factor G"/>
    <property type="match status" value="1"/>
</dbReference>
<dbReference type="Pfam" id="PF00679">
    <property type="entry name" value="EFG_C"/>
    <property type="match status" value="1"/>
</dbReference>
<comment type="caution">
    <text evidence="11">The sequence shown here is derived from an EMBL/GenBank/DDBJ whole genome shotgun (WGS) entry which is preliminary data.</text>
</comment>
<dbReference type="CDD" id="cd01434">
    <property type="entry name" value="EFG_mtEFG1_IV"/>
    <property type="match status" value="1"/>
</dbReference>
<keyword evidence="3 9" id="KW-0547">Nucleotide-binding</keyword>
<accession>A0A5N5QDG9</accession>
<dbReference type="Gene3D" id="3.30.70.870">
    <property type="entry name" value="Elongation Factor G (Translational Gtpase), domain 3"/>
    <property type="match status" value="1"/>
</dbReference>
<dbReference type="SUPFAM" id="SSF54980">
    <property type="entry name" value="EF-G C-terminal domain-like"/>
    <property type="match status" value="2"/>
</dbReference>
<feature type="binding site" evidence="9">
    <location>
        <begin position="203"/>
        <end position="206"/>
    </location>
    <ligand>
        <name>GTP</name>
        <dbReference type="ChEBI" id="CHEBI:37565"/>
    </ligand>
</feature>
<dbReference type="CDD" id="cd04097">
    <property type="entry name" value="mtEFG1_C"/>
    <property type="match status" value="1"/>
</dbReference>
<gene>
    <name evidence="9" type="primary">MEF1</name>
    <name evidence="11" type="ORF">CTheo_6755</name>
</gene>
<dbReference type="InterPro" id="IPR027417">
    <property type="entry name" value="P-loop_NTPase"/>
</dbReference>
<dbReference type="GO" id="GO:0003746">
    <property type="term" value="F:translation elongation factor activity"/>
    <property type="evidence" value="ECO:0007669"/>
    <property type="project" value="UniProtKB-UniRule"/>
</dbReference>
<dbReference type="NCBIfam" id="NF009381">
    <property type="entry name" value="PRK12740.1-5"/>
    <property type="match status" value="1"/>
</dbReference>
<dbReference type="InterPro" id="IPR041095">
    <property type="entry name" value="EFG_II"/>
</dbReference>
<name>A0A5N5QDG9_9AGAM</name>
<dbReference type="InterPro" id="IPR014721">
    <property type="entry name" value="Ribsml_uS5_D2-typ_fold_subgr"/>
</dbReference>
<reference evidence="11 12" key="1">
    <citation type="journal article" date="2019" name="Fungal Biol. Biotechnol.">
        <title>Draft genome sequence of fastidious pathogen Ceratobasidium theobromae, which causes vascular-streak dieback in Theobroma cacao.</title>
        <authorList>
            <person name="Ali S.S."/>
            <person name="Asman A."/>
            <person name="Shao J."/>
            <person name="Firmansyah A.P."/>
            <person name="Susilo A.W."/>
            <person name="Rosmana A."/>
            <person name="McMahon P."/>
            <person name="Junaid M."/>
            <person name="Guest D."/>
            <person name="Kheng T.Y."/>
            <person name="Meinhardt L.W."/>
            <person name="Bailey B.A."/>
        </authorList>
    </citation>
    <scope>NUCLEOTIDE SEQUENCE [LARGE SCALE GENOMIC DNA]</scope>
    <source>
        <strain evidence="11 12">CT2</strain>
    </source>
</reference>
<dbReference type="PANTHER" id="PTHR43636:SF2">
    <property type="entry name" value="ELONGATION FACTOR G, MITOCHONDRIAL"/>
    <property type="match status" value="1"/>
</dbReference>
<comment type="similarity">
    <text evidence="2">Belongs to the TRAFAC class translation factor GTPase superfamily. Classic translation factor GTPase family. EF-G/EF-2 subfamily.</text>
</comment>
<dbReference type="SUPFAM" id="SSF52540">
    <property type="entry name" value="P-loop containing nucleoside triphosphate hydrolases"/>
    <property type="match status" value="1"/>
</dbReference>
<dbReference type="InterPro" id="IPR004161">
    <property type="entry name" value="EFTu-like_2"/>
</dbReference>
<dbReference type="SUPFAM" id="SSF50447">
    <property type="entry name" value="Translation proteins"/>
    <property type="match status" value="1"/>
</dbReference>
<evidence type="ECO:0000256" key="1">
    <source>
        <dbReference type="ARBA" id="ARBA00004173"/>
    </source>
</evidence>
<keyword evidence="12" id="KW-1185">Reference proteome</keyword>
<dbReference type="PRINTS" id="PR00315">
    <property type="entry name" value="ELONGATNFCT"/>
</dbReference>
<organism evidence="11 12">
    <name type="scientific">Ceratobasidium theobromae</name>
    <dbReference type="NCBI Taxonomy" id="1582974"/>
    <lineage>
        <taxon>Eukaryota</taxon>
        <taxon>Fungi</taxon>
        <taxon>Dikarya</taxon>
        <taxon>Basidiomycota</taxon>
        <taxon>Agaricomycotina</taxon>
        <taxon>Agaricomycetes</taxon>
        <taxon>Cantharellales</taxon>
        <taxon>Ceratobasidiaceae</taxon>
        <taxon>Ceratobasidium</taxon>
    </lineage>
</organism>
<dbReference type="SUPFAM" id="SSF54211">
    <property type="entry name" value="Ribosomal protein S5 domain 2-like"/>
    <property type="match status" value="1"/>
</dbReference>
<dbReference type="SMART" id="SM00889">
    <property type="entry name" value="EFG_IV"/>
    <property type="match status" value="1"/>
</dbReference>
<dbReference type="InterPro" id="IPR004540">
    <property type="entry name" value="Transl_elong_EFG/EF2"/>
</dbReference>
<dbReference type="HAMAP" id="MF_00054_B">
    <property type="entry name" value="EF_G_EF_2_B"/>
    <property type="match status" value="1"/>
</dbReference>
<dbReference type="UniPathway" id="UPA00345"/>
<dbReference type="Gene3D" id="2.40.30.10">
    <property type="entry name" value="Translation factors"/>
    <property type="match status" value="1"/>
</dbReference>
<evidence type="ECO:0000256" key="4">
    <source>
        <dbReference type="ARBA" id="ARBA00022768"/>
    </source>
</evidence>
<protein>
    <recommendedName>
        <fullName evidence="9">Elongation factor G, mitochondrial</fullName>
        <shortName evidence="9">EF-Gmt</shortName>
    </recommendedName>
    <alternativeName>
        <fullName evidence="9">Elongation factor G 1, mitochondrial</fullName>
        <shortName evidence="9">mEF-G 1</shortName>
    </alternativeName>
    <alternativeName>
        <fullName evidence="9">Elongation factor G1</fullName>
    </alternativeName>
</protein>
<dbReference type="CDD" id="cd01886">
    <property type="entry name" value="EF-G"/>
    <property type="match status" value="1"/>
</dbReference>
<dbReference type="CDD" id="cd04091">
    <property type="entry name" value="mtEFG1_II_like"/>
    <property type="match status" value="1"/>
</dbReference>
<dbReference type="NCBIfam" id="TIGR00484">
    <property type="entry name" value="EF-G"/>
    <property type="match status" value="1"/>
</dbReference>
<comment type="similarity">
    <text evidence="9">Belongs to the GTP-binding elongation factor family. EF-G/EF-2 subfamily.</text>
</comment>
<dbReference type="Gene3D" id="3.40.50.300">
    <property type="entry name" value="P-loop containing nucleotide triphosphate hydrolases"/>
    <property type="match status" value="1"/>
</dbReference>
<dbReference type="Proteomes" id="UP000383932">
    <property type="component" value="Unassembled WGS sequence"/>
</dbReference>
<dbReference type="FunFam" id="3.30.70.240:FF:000001">
    <property type="entry name" value="Elongation factor G"/>
    <property type="match status" value="1"/>
</dbReference>
<dbReference type="InterPro" id="IPR000795">
    <property type="entry name" value="T_Tr_GTP-bd_dom"/>
</dbReference>
<dbReference type="InterPro" id="IPR005225">
    <property type="entry name" value="Small_GTP-bd"/>
</dbReference>
<dbReference type="InterPro" id="IPR009000">
    <property type="entry name" value="Transl_B-barrel_sf"/>
</dbReference>
<dbReference type="FunFam" id="3.30.70.870:FF:000001">
    <property type="entry name" value="Elongation factor G"/>
    <property type="match status" value="1"/>
</dbReference>
<dbReference type="Pfam" id="PF00009">
    <property type="entry name" value="GTP_EFTU"/>
    <property type="match status" value="1"/>
</dbReference>
<dbReference type="OrthoDB" id="198619at2759"/>
<evidence type="ECO:0000256" key="2">
    <source>
        <dbReference type="ARBA" id="ARBA00005870"/>
    </source>
</evidence>
<evidence type="ECO:0000313" key="11">
    <source>
        <dbReference type="EMBL" id="KAB5589810.1"/>
    </source>
</evidence>
<dbReference type="GO" id="GO:0003924">
    <property type="term" value="F:GTPase activity"/>
    <property type="evidence" value="ECO:0007669"/>
    <property type="project" value="UniProtKB-UniRule"/>
</dbReference>
<comment type="function">
    <text evidence="9">Mitochondrial GTPase that catalyzes the GTP-dependent ribosomal translocation step during translation elongation. During this step, the ribosome changes from the pre-translocational (PRE) to the post-translocational (POST) state as the newly formed A-site-bound peptidyl-tRNA and P-site-bound deacylated tRNA move to the P and E sites, respectively. Catalyzes the coordinated movement of the two tRNA molecules, the mRNA and conformational changes in the ribosome.</text>
</comment>
<dbReference type="FunFam" id="2.40.30.10:FF:000022">
    <property type="entry name" value="Elongation factor G, mitochondrial"/>
    <property type="match status" value="1"/>
</dbReference>
<comment type="subcellular location">
    <subcellularLocation>
        <location evidence="1 9">Mitochondrion</location>
    </subcellularLocation>
</comment>
<dbReference type="InterPro" id="IPR035647">
    <property type="entry name" value="EFG_III/V"/>
</dbReference>
<dbReference type="PANTHER" id="PTHR43636">
    <property type="entry name" value="ELONGATION FACTOR G, MITOCHONDRIAL"/>
    <property type="match status" value="1"/>
</dbReference>
<dbReference type="InterPro" id="IPR009022">
    <property type="entry name" value="EFG_III"/>
</dbReference>
<dbReference type="CDD" id="cd16262">
    <property type="entry name" value="EFG_III"/>
    <property type="match status" value="1"/>
</dbReference>